<organism evidence="2 3">
    <name type="scientific">Neisseria arctica</name>
    <dbReference type="NCBI Taxonomy" id="1470200"/>
    <lineage>
        <taxon>Bacteria</taxon>
        <taxon>Pseudomonadati</taxon>
        <taxon>Pseudomonadota</taxon>
        <taxon>Betaproteobacteria</taxon>
        <taxon>Neisseriales</taxon>
        <taxon>Neisseriaceae</taxon>
        <taxon>Neisseria</taxon>
    </lineage>
</organism>
<feature type="domain" description="YubB ferredoxin-like" evidence="1">
    <location>
        <begin position="172"/>
        <end position="235"/>
    </location>
</feature>
<dbReference type="OrthoDB" id="7992117at2"/>
<dbReference type="InterPro" id="IPR041329">
    <property type="entry name" value="YubB_C"/>
</dbReference>
<proteinExistence type="predicted"/>
<dbReference type="Pfam" id="PF18406">
    <property type="entry name" value="DUF1281_C"/>
    <property type="match status" value="1"/>
</dbReference>
<protein>
    <recommendedName>
        <fullName evidence="1">YubB ferredoxin-like domain-containing protein</fullName>
    </recommendedName>
</protein>
<accession>A0A0J1C1C5</accession>
<dbReference type="PATRIC" id="fig|1470200.3.peg.1307"/>
<sequence>MPNWCSNSFTVTGTQPEIDRLTALIVRENHENHPGKGDGLILDFNGLLPVPETLAKLDYHALNLLMIVLARAEPDTLLPEALKPDRTGPAGLLAEKLAEDFPGWQEMTADDLVGRLNADSDLAERYDYQRDVFESARACQQVFGEMSAYAWRTKHWGVGREAFYCRVSPAPGKLTVSFESAWCPPEGFYRALVEGFPTLDFEAIYLEESNGVAGRYRNEGAVLIDEQVSDSGRNIRQFAIEVFGYEYEDEEDDDE</sequence>
<dbReference type="AlphaFoldDB" id="A0A0J1C1C5"/>
<dbReference type="Proteomes" id="UP000036027">
    <property type="component" value="Unassembled WGS sequence"/>
</dbReference>
<comment type="caution">
    <text evidence="2">The sequence shown here is derived from an EMBL/GenBank/DDBJ whole genome shotgun (WGS) entry which is preliminary data.</text>
</comment>
<evidence type="ECO:0000313" key="2">
    <source>
        <dbReference type="EMBL" id="KLT72088.1"/>
    </source>
</evidence>
<dbReference type="EMBL" id="JTDO01000021">
    <property type="protein sequence ID" value="KLT72088.1"/>
    <property type="molecule type" value="Genomic_DNA"/>
</dbReference>
<evidence type="ECO:0000259" key="1">
    <source>
        <dbReference type="Pfam" id="PF18406"/>
    </source>
</evidence>
<evidence type="ECO:0000313" key="3">
    <source>
        <dbReference type="Proteomes" id="UP000036027"/>
    </source>
</evidence>
<gene>
    <name evidence="2" type="ORF">PL75_10145</name>
</gene>
<reference evidence="2 3" key="1">
    <citation type="submission" date="2014-11" db="EMBL/GenBank/DDBJ databases">
        <title>Genome of a novel goose pathogen.</title>
        <authorList>
            <person name="Hansen C.M."/>
            <person name="Hueffer K."/>
            <person name="Choi S.C."/>
        </authorList>
    </citation>
    <scope>NUCLEOTIDE SEQUENCE [LARGE SCALE GENOMIC DNA]</scope>
    <source>
        <strain evidence="2 3">KH1503</strain>
    </source>
</reference>
<dbReference type="RefSeq" id="WP_047761818.1">
    <property type="nucleotide sequence ID" value="NZ_CP091510.1"/>
</dbReference>
<keyword evidence="3" id="KW-1185">Reference proteome</keyword>
<name>A0A0J1C1C5_9NEIS</name>